<gene>
    <name evidence="4" type="ORF">FUG_LOCUS258005</name>
</gene>
<protein>
    <recommendedName>
        <fullName evidence="3">FAD-binding PCMH-type domain-containing protein</fullName>
    </recommendedName>
</protein>
<dbReference type="InterPro" id="IPR016169">
    <property type="entry name" value="FAD-bd_PCMH_sub2"/>
</dbReference>
<dbReference type="InterPro" id="IPR016166">
    <property type="entry name" value="FAD-bd_PCMH"/>
</dbReference>
<dbReference type="InterPro" id="IPR010856">
    <property type="entry name" value="Gig2-like"/>
</dbReference>
<evidence type="ECO:0000256" key="1">
    <source>
        <dbReference type="ARBA" id="ARBA00005466"/>
    </source>
</evidence>
<comment type="similarity">
    <text evidence="1">Belongs to the oxygen-dependent FAD-linked oxidoreductase family.</text>
</comment>
<accession>A0A4E9DYS7</accession>
<sequence length="1264" mass="140560">MTRNKFSSLRDQLVQGKLLLPGDEGYDQSLERWSRTCVKPAAAVAQPRTAEEVSAVVKFATSNGIKFNVKGGGHSSSQTSSSPSPEGMVLDLSLMRDVSVDADAQTITYAGGCLWKDVDDALWAKGLATVGGTVSHTGVGGLTLHGGYGVLSGLHGLAIDNMIACQVVLADGSIVTASASENPDLFWALRGAGSSFGVVTQFTSKAHPQGDIWGGMVLFSPDKLPAIIDFTNTWGATNDGRQILLVAFGHAPPGPDPNAPRPPVVVVRMAQVGDNPSEEGPKYFAPILEMEALMQEIGPMPYPVINQVADGQVMHGSRYLFGGSNFTLPMKLSTAETIRNRFHEFTERTPDATESVVLIECIPNQKIREIPVESTAFNSRGKYFIIGFMYKYEDESLDTEIRQFNRTFQTEVRKLGYNDETLADGIGNYLNYANTGNISAEEAFGSHSKRLVTLKKKYDPENVFDKLTIVEYGIRRVTFLVSSSRTLLRIKRPFTVCNQYHRMASSSTNVSANKVSLDEFNQLLARYPSVLQRISDEKGVKNGQKSLEVLDEFRYIEALDNFDAGKRIRPMTLDDIKTLVEWKLHHGKFRPTLMKLVSSNDPDGAQDVIKQALEIYDEKADTVATLDVLTRLRGIGPATASLLLAVHDASRVIFFADEAFWWLCCSGKQSPINYNAKEYRMLCSEVDDLRNRLAVKASDIEKVAYVLMKQPEQTEQSHDAAPVKKEKESALSTATAPAKKRKAVSKESKKVDEAIKEQPSLRRSKRRFSATYFLRYPPTYIYKLQDMAPKGHQHGPSSSMFAQTTEPIPLPSRFARIKKDLIEGRQDQIKAAWTRLLLELKNEIDIIAKAGPDIYPSIDFEHLKNPSVTNAFSSALKDRGVAVVRNVIPRNLAAEWKAETEAHLEHPRARRLPTHDPHLYGVYWSPGQIKARAHQNIVYTQRFLMNLWHSSDPKALVSPNFPVSYADRVRIRTPEDETCSLSVYVDGGSVERWEPDGYGSAATYQPIFDGRWEDWEPWESSTRLKVTSDLYNGDGSCSMFRMFQGWVALSDVPFGQGTLLLCPMIRLTTAYLLLRPFFVPRDSSLSGPDFLVPENWILEEPPSSVIQGALPSYTQELNKALHPHLQLNRSMIPIPKLEPGDYLVWHPDAVYALDRRRRPDTPVTTIVYLPACPLTQTNALYLAHQRKGFLHGEPGPDFTGALTGDVAIGGEQAIREVGEAGGVDGMRAMGLLPWDEDEAKDDTEYAVLEMANGVLFPEKYDIGY</sequence>
<feature type="compositionally biased region" description="Basic and acidic residues" evidence="2">
    <location>
        <begin position="715"/>
        <end position="729"/>
    </location>
</feature>
<dbReference type="AlphaFoldDB" id="A0A4E9DYS7"/>
<dbReference type="Gene3D" id="3.30.43.10">
    <property type="entry name" value="Uridine Diphospho-n-acetylenolpyruvylglucosamine Reductase, domain 2"/>
    <property type="match status" value="1"/>
</dbReference>
<dbReference type="InterPro" id="IPR036318">
    <property type="entry name" value="FAD-bd_PCMH-like_sf"/>
</dbReference>
<organism evidence="4">
    <name type="scientific">Gibberella zeae</name>
    <name type="common">Wheat head blight fungus</name>
    <name type="synonym">Fusarium graminearum</name>
    <dbReference type="NCBI Taxonomy" id="5518"/>
    <lineage>
        <taxon>Eukaryota</taxon>
        <taxon>Fungi</taxon>
        <taxon>Dikarya</taxon>
        <taxon>Ascomycota</taxon>
        <taxon>Pezizomycotina</taxon>
        <taxon>Sordariomycetes</taxon>
        <taxon>Hypocreomycetidae</taxon>
        <taxon>Hypocreales</taxon>
        <taxon>Nectriaceae</taxon>
        <taxon>Fusarium</taxon>
    </lineage>
</organism>
<dbReference type="PANTHER" id="PTHR30613">
    <property type="entry name" value="UNCHARACTERIZED PROTEIN YBIU-RELATED"/>
    <property type="match status" value="1"/>
</dbReference>
<dbReference type="GO" id="GO:0071949">
    <property type="term" value="F:FAD binding"/>
    <property type="evidence" value="ECO:0007669"/>
    <property type="project" value="InterPro"/>
</dbReference>
<dbReference type="SUPFAM" id="SSF51197">
    <property type="entry name" value="Clavaminate synthase-like"/>
    <property type="match status" value="1"/>
</dbReference>
<dbReference type="PROSITE" id="PS51387">
    <property type="entry name" value="FAD_PCMH"/>
    <property type="match status" value="1"/>
</dbReference>
<dbReference type="Pfam" id="PF01565">
    <property type="entry name" value="FAD_binding_4"/>
    <property type="match status" value="1"/>
</dbReference>
<dbReference type="Gene3D" id="3.40.462.20">
    <property type="match status" value="1"/>
</dbReference>
<evidence type="ECO:0000313" key="4">
    <source>
        <dbReference type="EMBL" id="VIO57889.1"/>
    </source>
</evidence>
<evidence type="ECO:0000259" key="3">
    <source>
        <dbReference type="PROSITE" id="PS51387"/>
    </source>
</evidence>
<dbReference type="SUPFAM" id="SSF56176">
    <property type="entry name" value="FAD-binding/transporter-associated domain-like"/>
    <property type="match status" value="1"/>
</dbReference>
<reference evidence="4" key="1">
    <citation type="submission" date="2019-04" db="EMBL/GenBank/DDBJ databases">
        <authorList>
            <person name="Melise S."/>
            <person name="Noan J."/>
            <person name="Okalmin O."/>
        </authorList>
    </citation>
    <scope>NUCLEOTIDE SEQUENCE</scope>
    <source>
        <strain evidence="4">FN9</strain>
    </source>
</reference>
<dbReference type="Pfam" id="PF07350">
    <property type="entry name" value="Gig2-like"/>
    <property type="match status" value="1"/>
</dbReference>
<proteinExistence type="inferred from homology"/>
<dbReference type="InterPro" id="IPR016167">
    <property type="entry name" value="FAD-bd_PCMH_sub1"/>
</dbReference>
<feature type="domain" description="FAD-binding PCMH-type" evidence="3">
    <location>
        <begin position="36"/>
        <end position="209"/>
    </location>
</feature>
<dbReference type="PANTHER" id="PTHR30613:SF1">
    <property type="entry name" value="DUF1479 DOMAIN PROTEIN (AFU_ORTHOLOGUE AFUA_5G09280)"/>
    <property type="match status" value="1"/>
</dbReference>
<feature type="compositionally biased region" description="Basic and acidic residues" evidence="2">
    <location>
        <begin position="744"/>
        <end position="758"/>
    </location>
</feature>
<dbReference type="InterPro" id="IPR012951">
    <property type="entry name" value="BBE"/>
</dbReference>
<dbReference type="InterPro" id="IPR027443">
    <property type="entry name" value="IPNS-like_sf"/>
</dbReference>
<dbReference type="GO" id="GO:0016491">
    <property type="term" value="F:oxidoreductase activity"/>
    <property type="evidence" value="ECO:0007669"/>
    <property type="project" value="InterPro"/>
</dbReference>
<dbReference type="EMBL" id="CAAKMV010000130">
    <property type="protein sequence ID" value="VIO57889.1"/>
    <property type="molecule type" value="Genomic_DNA"/>
</dbReference>
<evidence type="ECO:0000256" key="2">
    <source>
        <dbReference type="SAM" id="MobiDB-lite"/>
    </source>
</evidence>
<dbReference type="Gene3D" id="3.30.465.10">
    <property type="match status" value="1"/>
</dbReference>
<dbReference type="InterPro" id="IPR006094">
    <property type="entry name" value="Oxid_FAD_bind_N"/>
</dbReference>
<name>A0A4E9DYS7_GIBZA</name>
<dbReference type="Gene3D" id="2.60.120.330">
    <property type="entry name" value="B-lactam Antibiotic, Isopenicillin N Synthase, Chain"/>
    <property type="match status" value="1"/>
</dbReference>
<dbReference type="Pfam" id="PF08031">
    <property type="entry name" value="BBE"/>
    <property type="match status" value="1"/>
</dbReference>
<feature type="region of interest" description="Disordered" evidence="2">
    <location>
        <begin position="711"/>
        <end position="758"/>
    </location>
</feature>